<comment type="caution">
    <text evidence="1">The sequence shown here is derived from an EMBL/GenBank/DDBJ whole genome shotgun (WGS) entry which is preliminary data.</text>
</comment>
<sequence length="614" mass="71238">MNHKPLYLKAINSIAHMEEILKCNKVVILGTGYSGRVIGYMISESLKNGCFESELTDICYLERTQLSRSCEDLLYPVIHEIPVNNEESILITADEFQVMDRDVVKIYRSGFKKIIDGTSLANCGYHPVFFNIGDIGTKNLDLQVVAKKFDKQLELEGIPTSLAEVLSRRPDDKDVIIKMVETYHQHGKELLAKDYCNRIQKRENETVRSQQCEKLITDPPEADEECPLTIIDSMEKALSLNYLGRSGSIYFGSLLDSHDEIIVLPPGILYDPFPYLYTQFISRKAEVTLDQLMSCFSFNQPLFGNYDEWIKMKYSDGNKFYDDDYNNHFVSIMKRVLSLKIKQSKGFVSEKFLIKAMYYAHHKVSGKEQIFKKRVPYILNQFHTSDAMSIKKFSALFPTTVILMTIRNIIQSMGSAMAALQRENKGELHGRSVINLLYYFSENIILRELSKTNRVILVQIENLNICPVDTMRDIVKKLCIDWQDCLLQSTILGRTLYDGYVDTSNVQYENGPRLTGISKHYDEYFNPFDRYRLESLFLPLLKQWGYTVKERRDDNDWEELSKIPFKFEEYLAISSDKCHIFREQFSKAYCKVMDELKLEPDYLKRLELALGDIS</sequence>
<dbReference type="RefSeq" id="WP_144990184.1">
    <property type="nucleotide sequence ID" value="NZ_VNJK01000001.1"/>
</dbReference>
<keyword evidence="2" id="KW-1185">Reference proteome</keyword>
<proteinExistence type="predicted"/>
<reference evidence="1 2" key="1">
    <citation type="submission" date="2019-07" db="EMBL/GenBank/DDBJ databases">
        <authorList>
            <person name="Kim J."/>
        </authorList>
    </citation>
    <scope>NUCLEOTIDE SEQUENCE [LARGE SCALE GENOMIC DNA]</scope>
    <source>
        <strain evidence="1 2">N4</strain>
    </source>
</reference>
<accession>A0A559J144</accession>
<dbReference type="EMBL" id="VNJK01000001">
    <property type="protein sequence ID" value="TVX93573.1"/>
    <property type="molecule type" value="Genomic_DNA"/>
</dbReference>
<dbReference type="Proteomes" id="UP000318102">
    <property type="component" value="Unassembled WGS sequence"/>
</dbReference>
<dbReference type="OrthoDB" id="9778383at2"/>
<evidence type="ECO:0000313" key="2">
    <source>
        <dbReference type="Proteomes" id="UP000318102"/>
    </source>
</evidence>
<dbReference type="AlphaFoldDB" id="A0A559J144"/>
<dbReference type="SUPFAM" id="SSF52540">
    <property type="entry name" value="P-loop containing nucleoside triphosphate hydrolases"/>
    <property type="match status" value="1"/>
</dbReference>
<dbReference type="Gene3D" id="3.40.50.300">
    <property type="entry name" value="P-loop containing nucleotide triphosphate hydrolases"/>
    <property type="match status" value="1"/>
</dbReference>
<evidence type="ECO:0000313" key="1">
    <source>
        <dbReference type="EMBL" id="TVX93573.1"/>
    </source>
</evidence>
<gene>
    <name evidence="1" type="ORF">FPZ44_11210</name>
</gene>
<protein>
    <submittedName>
        <fullName evidence="1">Uncharacterized protein</fullName>
    </submittedName>
</protein>
<dbReference type="InterPro" id="IPR027417">
    <property type="entry name" value="P-loop_NTPase"/>
</dbReference>
<organism evidence="1 2">
    <name type="scientific">Paenibacillus agilis</name>
    <dbReference type="NCBI Taxonomy" id="3020863"/>
    <lineage>
        <taxon>Bacteria</taxon>
        <taxon>Bacillati</taxon>
        <taxon>Bacillota</taxon>
        <taxon>Bacilli</taxon>
        <taxon>Bacillales</taxon>
        <taxon>Paenibacillaceae</taxon>
        <taxon>Paenibacillus</taxon>
    </lineage>
</organism>
<name>A0A559J144_9BACL</name>